<dbReference type="EMBL" id="JAUEPU010000283">
    <property type="protein sequence ID" value="KAK0472305.1"/>
    <property type="molecule type" value="Genomic_DNA"/>
</dbReference>
<evidence type="ECO:0000313" key="2">
    <source>
        <dbReference type="Proteomes" id="UP001175228"/>
    </source>
</evidence>
<dbReference type="Gene3D" id="3.60.10.10">
    <property type="entry name" value="Endonuclease/exonuclease/phosphatase"/>
    <property type="match status" value="1"/>
</dbReference>
<proteinExistence type="predicted"/>
<dbReference type="InterPro" id="IPR036691">
    <property type="entry name" value="Endo/exonu/phosph_ase_sf"/>
</dbReference>
<accession>A0AA39UB70</accession>
<dbReference type="SUPFAM" id="SSF56219">
    <property type="entry name" value="DNase I-like"/>
    <property type="match status" value="1"/>
</dbReference>
<dbReference type="Proteomes" id="UP001175228">
    <property type="component" value="Unassembled WGS sequence"/>
</dbReference>
<sequence>MVVYSICWRGIYMETWLLDGENGSLPIPEGFTFWSSPRPESAEMVQQGGGLAVLFRTGTPITWCRELSSTECMVLDLPTLTIVLVYLPPPASPWLQSVAMDPLQFLSGVLGIWALLLKPLLLLGDCNAHTASLSSLPSILPRYSVDPKSDTRGRWLVDECQANNLAILNGSSYDSSRQSDADDGWTSFQPNGRAVVDYAAISVSVLHMLREFSVMNWSAWSDHAFLSLSLTSPSAGPVMPTWQRLRLPHPQKLRVSPFIALPSLDNLPPELCGPPSTLDLRALWPCPLGGMPSHCLGLWGVSS</sequence>
<dbReference type="AlphaFoldDB" id="A0AA39UB70"/>
<organism evidence="1 2">
    <name type="scientific">Armillaria luteobubalina</name>
    <dbReference type="NCBI Taxonomy" id="153913"/>
    <lineage>
        <taxon>Eukaryota</taxon>
        <taxon>Fungi</taxon>
        <taxon>Dikarya</taxon>
        <taxon>Basidiomycota</taxon>
        <taxon>Agaricomycotina</taxon>
        <taxon>Agaricomycetes</taxon>
        <taxon>Agaricomycetidae</taxon>
        <taxon>Agaricales</taxon>
        <taxon>Marasmiineae</taxon>
        <taxon>Physalacriaceae</taxon>
        <taxon>Armillaria</taxon>
    </lineage>
</organism>
<evidence type="ECO:0000313" key="1">
    <source>
        <dbReference type="EMBL" id="KAK0472305.1"/>
    </source>
</evidence>
<gene>
    <name evidence="1" type="ORF">EDD18DRAFT_1232323</name>
</gene>
<comment type="caution">
    <text evidence="1">The sequence shown here is derived from an EMBL/GenBank/DDBJ whole genome shotgun (WGS) entry which is preliminary data.</text>
</comment>
<protein>
    <recommendedName>
        <fullName evidence="3">Endonuclease/exonuclease/phosphatase domain-containing protein</fullName>
    </recommendedName>
</protein>
<evidence type="ECO:0008006" key="3">
    <source>
        <dbReference type="Google" id="ProtNLM"/>
    </source>
</evidence>
<keyword evidence="2" id="KW-1185">Reference proteome</keyword>
<reference evidence="1" key="1">
    <citation type="submission" date="2023-06" db="EMBL/GenBank/DDBJ databases">
        <authorList>
            <consortium name="Lawrence Berkeley National Laboratory"/>
            <person name="Ahrendt S."/>
            <person name="Sahu N."/>
            <person name="Indic B."/>
            <person name="Wong-Bajracharya J."/>
            <person name="Merenyi Z."/>
            <person name="Ke H.-M."/>
            <person name="Monk M."/>
            <person name="Kocsube S."/>
            <person name="Drula E."/>
            <person name="Lipzen A."/>
            <person name="Balint B."/>
            <person name="Henrissat B."/>
            <person name="Andreopoulos B."/>
            <person name="Martin F.M."/>
            <person name="Harder C.B."/>
            <person name="Rigling D."/>
            <person name="Ford K.L."/>
            <person name="Foster G.D."/>
            <person name="Pangilinan J."/>
            <person name="Papanicolaou A."/>
            <person name="Barry K."/>
            <person name="LaButti K."/>
            <person name="Viragh M."/>
            <person name="Koriabine M."/>
            <person name="Yan M."/>
            <person name="Riley R."/>
            <person name="Champramary S."/>
            <person name="Plett K.L."/>
            <person name="Tsai I.J."/>
            <person name="Slot J."/>
            <person name="Sipos G."/>
            <person name="Plett J."/>
            <person name="Nagy L.G."/>
            <person name="Grigoriev I.V."/>
        </authorList>
    </citation>
    <scope>NUCLEOTIDE SEQUENCE</scope>
    <source>
        <strain evidence="1">HWK02</strain>
    </source>
</reference>
<name>A0AA39UB70_9AGAR</name>